<comment type="caution">
    <text evidence="10">The sequence shown here is derived from an EMBL/GenBank/DDBJ whole genome shotgun (WGS) entry which is preliminary data.</text>
</comment>
<dbReference type="Pfam" id="PF00295">
    <property type="entry name" value="Glyco_hydro_28"/>
    <property type="match status" value="1"/>
</dbReference>
<gene>
    <name evidence="10" type="ORF">CDL12_19578</name>
</gene>
<evidence type="ECO:0000256" key="6">
    <source>
        <dbReference type="ARBA" id="ARBA00023295"/>
    </source>
</evidence>
<dbReference type="Gene3D" id="2.160.20.10">
    <property type="entry name" value="Single-stranded right-handed beta-helix, Pectin lyase-like"/>
    <property type="match status" value="1"/>
</dbReference>
<name>A0A2G9GRJ9_9LAMI</name>
<keyword evidence="6 8" id="KW-0326">Glycosidase</keyword>
<keyword evidence="4" id="KW-0964">Secreted</keyword>
<evidence type="ECO:0000313" key="10">
    <source>
        <dbReference type="EMBL" id="PIN07845.1"/>
    </source>
</evidence>
<dbReference type="GO" id="GO:0004650">
    <property type="term" value="F:polygalacturonase activity"/>
    <property type="evidence" value="ECO:0007669"/>
    <property type="project" value="UniProtKB-EC"/>
</dbReference>
<dbReference type="GO" id="GO:0005975">
    <property type="term" value="P:carbohydrate metabolic process"/>
    <property type="evidence" value="ECO:0007669"/>
    <property type="project" value="InterPro"/>
</dbReference>
<evidence type="ECO:0000313" key="11">
    <source>
        <dbReference type="Proteomes" id="UP000231279"/>
    </source>
</evidence>
<dbReference type="SUPFAM" id="SSF51126">
    <property type="entry name" value="Pectin lyase-like"/>
    <property type="match status" value="1"/>
</dbReference>
<dbReference type="InterPro" id="IPR012334">
    <property type="entry name" value="Pectin_lyas_fold"/>
</dbReference>
<evidence type="ECO:0000256" key="9">
    <source>
        <dbReference type="SAM" id="SignalP"/>
    </source>
</evidence>
<dbReference type="AlphaFoldDB" id="A0A2G9GRJ9"/>
<protein>
    <submittedName>
        <fullName evidence="10">Polygalacturonase</fullName>
        <ecNumber evidence="10">3.2.1.15</ecNumber>
    </submittedName>
</protein>
<keyword evidence="5 8" id="KW-0378">Hydrolase</keyword>
<comment type="similarity">
    <text evidence="2 8">Belongs to the glycosyl hydrolase 28 family.</text>
</comment>
<dbReference type="GO" id="GO:0071555">
    <property type="term" value="P:cell wall organization"/>
    <property type="evidence" value="ECO:0007669"/>
    <property type="project" value="UniProtKB-KW"/>
</dbReference>
<evidence type="ECO:0000256" key="2">
    <source>
        <dbReference type="ARBA" id="ARBA00008834"/>
    </source>
</evidence>
<dbReference type="STRING" id="429701.A0A2G9GRJ9"/>
<feature type="signal peptide" evidence="9">
    <location>
        <begin position="1"/>
        <end position="20"/>
    </location>
</feature>
<dbReference type="OrthoDB" id="187139at2759"/>
<organism evidence="10 11">
    <name type="scientific">Handroanthus impetiginosus</name>
    <dbReference type="NCBI Taxonomy" id="429701"/>
    <lineage>
        <taxon>Eukaryota</taxon>
        <taxon>Viridiplantae</taxon>
        <taxon>Streptophyta</taxon>
        <taxon>Embryophyta</taxon>
        <taxon>Tracheophyta</taxon>
        <taxon>Spermatophyta</taxon>
        <taxon>Magnoliopsida</taxon>
        <taxon>eudicotyledons</taxon>
        <taxon>Gunneridae</taxon>
        <taxon>Pentapetalae</taxon>
        <taxon>asterids</taxon>
        <taxon>lamiids</taxon>
        <taxon>Lamiales</taxon>
        <taxon>Bignoniaceae</taxon>
        <taxon>Crescentiina</taxon>
        <taxon>Tabebuia alliance</taxon>
        <taxon>Handroanthus</taxon>
    </lineage>
</organism>
<dbReference type="EC" id="3.2.1.15" evidence="10"/>
<keyword evidence="9" id="KW-0732">Signal</keyword>
<dbReference type="Proteomes" id="UP000231279">
    <property type="component" value="Unassembled WGS sequence"/>
</dbReference>
<dbReference type="PANTHER" id="PTHR31375">
    <property type="match status" value="1"/>
</dbReference>
<evidence type="ECO:0000256" key="3">
    <source>
        <dbReference type="ARBA" id="ARBA00022512"/>
    </source>
</evidence>
<keyword evidence="7" id="KW-0961">Cell wall biogenesis/degradation</keyword>
<dbReference type="InterPro" id="IPR000743">
    <property type="entry name" value="Glyco_hydro_28"/>
</dbReference>
<keyword evidence="3" id="KW-0134">Cell wall</keyword>
<reference evidence="11" key="1">
    <citation type="journal article" date="2018" name="Gigascience">
        <title>Genome assembly of the Pink Ipe (Handroanthus impetiginosus, Bignoniaceae), a highly valued, ecologically keystone Neotropical timber forest tree.</title>
        <authorList>
            <person name="Silva-Junior O.B."/>
            <person name="Grattapaglia D."/>
            <person name="Novaes E."/>
            <person name="Collevatti R.G."/>
        </authorList>
    </citation>
    <scope>NUCLEOTIDE SEQUENCE [LARGE SCALE GENOMIC DNA]</scope>
    <source>
        <strain evidence="11">cv. UFG-1</strain>
    </source>
</reference>
<comment type="subcellular location">
    <subcellularLocation>
        <location evidence="1">Secreted</location>
        <location evidence="1">Cell wall</location>
    </subcellularLocation>
</comment>
<proteinExistence type="inferred from homology"/>
<evidence type="ECO:0000256" key="7">
    <source>
        <dbReference type="ARBA" id="ARBA00023316"/>
    </source>
</evidence>
<evidence type="ECO:0000256" key="5">
    <source>
        <dbReference type="ARBA" id="ARBA00022801"/>
    </source>
</evidence>
<keyword evidence="11" id="KW-1185">Reference proteome</keyword>
<evidence type="ECO:0000256" key="8">
    <source>
        <dbReference type="RuleBase" id="RU361169"/>
    </source>
</evidence>
<dbReference type="EMBL" id="NKXS01003976">
    <property type="protein sequence ID" value="PIN07845.1"/>
    <property type="molecule type" value="Genomic_DNA"/>
</dbReference>
<feature type="chain" id="PRO_5013708416" evidence="9">
    <location>
        <begin position="21"/>
        <end position="218"/>
    </location>
</feature>
<accession>A0A2G9GRJ9</accession>
<evidence type="ECO:0000256" key="4">
    <source>
        <dbReference type="ARBA" id="ARBA00022525"/>
    </source>
</evidence>
<sequence length="218" mass="23519">MDHIITILIIVMCMASCVMGATRIFNVMNYGAVGNGRTDDSQVFLNAWKAACQSATTSGTPVVLVPPRRTFFLSPLTFNGPCKSSRIYMLVSGNLVAPVKTAWRGKQKNAWIIFYGVNGLVVKGRGVFDGLGPSWWPDKPCYNDPANGMIFRRCNGLRLDGFSKVNGPGSHILIMASNDVVVSNLRVIAPGDSPNTDGIDISSSTNVQIRNSFIATGD</sequence>
<dbReference type="InterPro" id="IPR011050">
    <property type="entry name" value="Pectin_lyase_fold/virulence"/>
</dbReference>
<evidence type="ECO:0000256" key="1">
    <source>
        <dbReference type="ARBA" id="ARBA00004191"/>
    </source>
</evidence>